<protein>
    <recommendedName>
        <fullName evidence="4">TRUD domain-containing protein</fullName>
    </recommendedName>
</protein>
<dbReference type="PROSITE" id="PS50984">
    <property type="entry name" value="TRUD"/>
    <property type="match status" value="1"/>
</dbReference>
<keyword evidence="2" id="KW-0413">Isomerase</keyword>
<dbReference type="EMBL" id="AHKC01012387">
    <property type="protein sequence ID" value="EKF30172.1"/>
    <property type="molecule type" value="Genomic_DNA"/>
</dbReference>
<feature type="region of interest" description="Disordered" evidence="3">
    <location>
        <begin position="1313"/>
        <end position="1332"/>
    </location>
</feature>
<dbReference type="Pfam" id="PF01142">
    <property type="entry name" value="TruD"/>
    <property type="match status" value="1"/>
</dbReference>
<dbReference type="GO" id="GO:0005634">
    <property type="term" value="C:nucleus"/>
    <property type="evidence" value="ECO:0007669"/>
    <property type="project" value="TreeGrafter"/>
</dbReference>
<proteinExistence type="inferred from homology"/>
<comment type="similarity">
    <text evidence="1">Belongs to the pseudouridine synthase TruD family.</text>
</comment>
<dbReference type="PANTHER" id="PTHR13326:SF27">
    <property type="entry name" value="TRUD DOMAIN-CONTAINING PROTEIN"/>
    <property type="match status" value="1"/>
</dbReference>
<name>K2NMU3_TRYCR</name>
<evidence type="ECO:0000256" key="3">
    <source>
        <dbReference type="SAM" id="MobiDB-lite"/>
    </source>
</evidence>
<dbReference type="GO" id="GO:0009982">
    <property type="term" value="F:pseudouridine synthase activity"/>
    <property type="evidence" value="ECO:0007669"/>
    <property type="project" value="InterPro"/>
</dbReference>
<dbReference type="PANTHER" id="PTHR13326">
    <property type="entry name" value="TRNA PSEUDOURIDINE SYNTHASE D"/>
    <property type="match status" value="1"/>
</dbReference>
<sequence>MKSTLSWRRRLILGMSIEDARSKFDSPESRVALRLAHERYNQGLYHELTLAQRRRNQLPSERRCHLVRHTKPSVKGFQSYIKSCPDDYVVREIWRDDDKETAGPMLDATTAEVAQNSESAISSAEGGSLKKRSKGHDANAEQTPSQEELVVNSRGEEASEAVNLTSGNEDVFSAPAEALTPPSLPSHVGRQVTADVQMYEQHRAVVLQELARVANKLGSDARQELTERRENGTLLAIRQGSVVDRLVDNVKEAQEKGYTSLSSSSHLLETINLSMNICSKKDKELIEAFRSPFIFFPAEEHYISLSLWVAGNLIEHEELGMEFPYHLVKHMESEAREDGAAPTPTTRLPKASIEIYFSPELYQLKQTIGMDGIIALRRFIGRAMRRQHDPLPTTPSIVLNMGRDQQEACGICRGEATQIPWLHLIKTKVSAVTGTVLEISSDEAPTVPAMREAIQLVWRIWGHLVKDLRVHGDLDYMYLSVWPQMETDVDMSQRSITCEERPEKALERIVHSQDTKQGEPQQTKQQAVNSIRCIGDAVNGLMGGDSSIWKGFNSRKSQAKSVIVPTDFVVVECTLEKKGLPHRLVVEDVVESLTELQRQAMEMQRIAIVQTRGAEEGAEPQTDAGGGGIRPVLYAPKVFVSHAGVIDAAAHSFQRIRIRGSCIAHVESLARALETGEHFTDREGIEPMYGNIPGSLFSARNMHDGENASLLLPPNLSFYPRHHVNTTHATDSQLLGHRVPSNYSAHRTASGQFNRYQTLRPLQSMVVDKEEREFWGTHYYRLSDIRLVFHDRVSTADVENPRGWSPSLKERLLAISQSRNNKQSPQEGDEKMDTAGTNSVEDPEDTTARGKKSRKKKSKIKRTPSVTLDEVVAKMSPEKLFEFLCVDMEVESASYDFRVGDNDGYAYRLRLRCIPQNHLPLVKPAMKSLEEKGFINYFGPQRFASYTKQNMHPGLHLLKGEFRAAANIIVQQFYMDADIAAEKRRRGAGFVKMYHSKAMGFRLPDRIKLDVKRRSIAEHGTALQSILDSALQAAALLGEDEEKGSSIDPCEEAFLRVVGPNACLMLVHEFLAFVWNDIVNQRFQRYGTFAVLPGDLVRRNPLASPHSKEYQNVVFASKSGIDKGKYTFSDVVLPLPGLGIRLPENHTTDLYIVTLQRMGILFNPESKQWDIFRPRRSFNGESSGQRVAGISSPYHRFSSSFALMEEELGNSTTIVEPIDGRDNEAGDDSGLGITAATTPMDASQLRKDLRQGEVPGNPLGVSVFGFYRHVLMNPSPTLRWQMHLDRAGDPHQRWALGVRQAFAQPHRDMLSVTENNTHNNHHQKQQQQQQQQQLFIGHSLLGGRSGYGNVRRRRSTPPAPYWLSKKNEACLDLSFELPSSVYPSMMLRELTKSDVNSPETVDLDGPLLDNRAKSWQDLRADQQATYKRHLAKKRQKLFVNRPRAINVALLHQHIFRSGGMRRSLLPSMRGYENVSK</sequence>
<reference evidence="5 6" key="1">
    <citation type="journal article" date="2012" name="BMC Genomics">
        <title>Comparative genomic analysis of human infective Trypanosoma cruzi lineages with the bat-restricted subspecies T. cruzi marinkellei.</title>
        <authorList>
            <person name="Franzen O."/>
            <person name="Talavera-Lopez C."/>
            <person name="Ochaya S."/>
            <person name="Butler C.E."/>
            <person name="Messenger L.A."/>
            <person name="Lewis M.D."/>
            <person name="Llewellyn M.S."/>
            <person name="Marinkelle C.J."/>
            <person name="Tyler K.M."/>
            <person name="Miles M.A."/>
            <person name="Andersson B."/>
        </authorList>
    </citation>
    <scope>NUCLEOTIDE SEQUENCE [LARGE SCALE GENOMIC DNA]</scope>
    <source>
        <strain evidence="5 6">B7</strain>
    </source>
</reference>
<gene>
    <name evidence="5" type="ORF">MOQ_006024</name>
</gene>
<evidence type="ECO:0000259" key="4">
    <source>
        <dbReference type="PROSITE" id="PS50984"/>
    </source>
</evidence>
<comment type="caution">
    <text evidence="5">The sequence shown here is derived from an EMBL/GenBank/DDBJ whole genome shotgun (WGS) entry which is preliminary data.</text>
</comment>
<evidence type="ECO:0000313" key="6">
    <source>
        <dbReference type="Proteomes" id="UP000007350"/>
    </source>
</evidence>
<feature type="region of interest" description="Disordered" evidence="3">
    <location>
        <begin position="818"/>
        <end position="861"/>
    </location>
</feature>
<organism evidence="5 6">
    <name type="scientific">Trypanosoma cruzi marinkellei</name>
    <dbReference type="NCBI Taxonomy" id="85056"/>
    <lineage>
        <taxon>Eukaryota</taxon>
        <taxon>Discoba</taxon>
        <taxon>Euglenozoa</taxon>
        <taxon>Kinetoplastea</taxon>
        <taxon>Metakinetoplastina</taxon>
        <taxon>Trypanosomatida</taxon>
        <taxon>Trypanosomatidae</taxon>
        <taxon>Trypanosoma</taxon>
        <taxon>Schizotrypanum</taxon>
    </lineage>
</organism>
<keyword evidence="6" id="KW-1185">Reference proteome</keyword>
<dbReference type="InterPro" id="IPR001656">
    <property type="entry name" value="PsdUridine_synth_TruD"/>
</dbReference>
<evidence type="ECO:0000256" key="2">
    <source>
        <dbReference type="ARBA" id="ARBA00023235"/>
    </source>
</evidence>
<dbReference type="GO" id="GO:0001522">
    <property type="term" value="P:pseudouridine synthesis"/>
    <property type="evidence" value="ECO:0007669"/>
    <property type="project" value="InterPro"/>
</dbReference>
<dbReference type="GO" id="GO:0003723">
    <property type="term" value="F:RNA binding"/>
    <property type="evidence" value="ECO:0007669"/>
    <property type="project" value="InterPro"/>
</dbReference>
<dbReference type="Gene3D" id="3.30.2350.20">
    <property type="entry name" value="TruD, catalytic domain"/>
    <property type="match status" value="2"/>
</dbReference>
<dbReference type="OrthoDB" id="271869at2759"/>
<dbReference type="Proteomes" id="UP000007350">
    <property type="component" value="Unassembled WGS sequence"/>
</dbReference>
<feature type="compositionally biased region" description="Basic residues" evidence="3">
    <location>
        <begin position="849"/>
        <end position="861"/>
    </location>
</feature>
<dbReference type="SUPFAM" id="SSF55120">
    <property type="entry name" value="Pseudouridine synthase"/>
    <property type="match status" value="1"/>
</dbReference>
<evidence type="ECO:0000313" key="5">
    <source>
        <dbReference type="EMBL" id="EKF30172.1"/>
    </source>
</evidence>
<dbReference type="InterPro" id="IPR042214">
    <property type="entry name" value="TruD_catalytic"/>
</dbReference>
<dbReference type="InterPro" id="IPR011760">
    <property type="entry name" value="PsdUridine_synth_TruD_insert"/>
</dbReference>
<evidence type="ECO:0000256" key="1">
    <source>
        <dbReference type="ARBA" id="ARBA00007953"/>
    </source>
</evidence>
<dbReference type="InterPro" id="IPR020103">
    <property type="entry name" value="PsdUridine_synth_cat_dom_sf"/>
</dbReference>
<accession>K2NMU3</accession>
<feature type="region of interest" description="Disordered" evidence="3">
    <location>
        <begin position="116"/>
        <end position="162"/>
    </location>
</feature>
<feature type="domain" description="TRUD" evidence="4">
    <location>
        <begin position="933"/>
        <end position="1191"/>
    </location>
</feature>
<feature type="compositionally biased region" description="Low complexity" evidence="3">
    <location>
        <begin position="117"/>
        <end position="127"/>
    </location>
</feature>